<dbReference type="PROSITE" id="PS50928">
    <property type="entry name" value="ABC_TM1"/>
    <property type="match status" value="1"/>
</dbReference>
<dbReference type="PANTHER" id="PTHR43744:SF8">
    <property type="entry name" value="SN-GLYCEROL-3-PHOSPHATE TRANSPORT SYSTEM PERMEASE PROTEIN UGPE"/>
    <property type="match status" value="1"/>
</dbReference>
<comment type="caution">
    <text evidence="9">The sequence shown here is derived from an EMBL/GenBank/DDBJ whole genome shotgun (WGS) entry which is preliminary data.</text>
</comment>
<dbReference type="Pfam" id="PF00528">
    <property type="entry name" value="BPD_transp_1"/>
    <property type="match status" value="1"/>
</dbReference>
<keyword evidence="4 7" id="KW-0812">Transmembrane</keyword>
<evidence type="ECO:0000256" key="3">
    <source>
        <dbReference type="ARBA" id="ARBA00022475"/>
    </source>
</evidence>
<evidence type="ECO:0000256" key="2">
    <source>
        <dbReference type="ARBA" id="ARBA00022448"/>
    </source>
</evidence>
<keyword evidence="6 7" id="KW-0472">Membrane</keyword>
<dbReference type="Gene3D" id="1.10.3720.10">
    <property type="entry name" value="MetI-like"/>
    <property type="match status" value="1"/>
</dbReference>
<feature type="domain" description="ABC transmembrane type-1" evidence="8">
    <location>
        <begin position="80"/>
        <end position="269"/>
    </location>
</feature>
<keyword evidence="5 7" id="KW-1133">Transmembrane helix</keyword>
<proteinExistence type="inferred from homology"/>
<keyword evidence="3" id="KW-1003">Cell membrane</keyword>
<evidence type="ECO:0000256" key="7">
    <source>
        <dbReference type="RuleBase" id="RU363032"/>
    </source>
</evidence>
<feature type="transmembrane region" description="Helical" evidence="7">
    <location>
        <begin position="16"/>
        <end position="36"/>
    </location>
</feature>
<evidence type="ECO:0000259" key="8">
    <source>
        <dbReference type="PROSITE" id="PS50928"/>
    </source>
</evidence>
<dbReference type="InterPro" id="IPR000515">
    <property type="entry name" value="MetI-like"/>
</dbReference>
<evidence type="ECO:0000313" key="10">
    <source>
        <dbReference type="Proteomes" id="UP000275356"/>
    </source>
</evidence>
<dbReference type="GO" id="GO:0005886">
    <property type="term" value="C:plasma membrane"/>
    <property type="evidence" value="ECO:0007669"/>
    <property type="project" value="UniProtKB-SubCell"/>
</dbReference>
<feature type="transmembrane region" description="Helical" evidence="7">
    <location>
        <begin position="148"/>
        <end position="169"/>
    </location>
</feature>
<comment type="similarity">
    <text evidence="7">Belongs to the binding-protein-dependent transport system permease family.</text>
</comment>
<protein>
    <submittedName>
        <fullName evidence="9">Multiple sugar transport system permease protein/putative chitobiose transport system permease protein</fullName>
    </submittedName>
</protein>
<dbReference type="RefSeq" id="WP_123738553.1">
    <property type="nucleotide sequence ID" value="NZ_RKHQ01000001.1"/>
</dbReference>
<evidence type="ECO:0000256" key="6">
    <source>
        <dbReference type="ARBA" id="ARBA00023136"/>
    </source>
</evidence>
<sequence length="284" mass="30337">MDTEPISARQRRAGRWSLLLAVPAALVSIGPLAWSITSSLRPTRDILANLYPLSWETIVPTSLTLENYAGVLSGNFVAALGNSVVVALASIVVGLLLSSSAAFALAVLPFRGRGVVFSLMVVSFLIPFEAIAIPLSSSFRDWGLSNTYLGLILPAVGNGLAIFLLRQFFLGVPASLGEAARMDGVSWFGVYWRIYLPLSRAALVGAGLIIFVFQWQSFLWPLLIAPAPQMKVASVAIADFAQELGVDYGQMFAGAVLTALVPLVLMLVFQRQFTGSLASSGSKE</sequence>
<dbReference type="GO" id="GO:0055085">
    <property type="term" value="P:transmembrane transport"/>
    <property type="evidence" value="ECO:0007669"/>
    <property type="project" value="InterPro"/>
</dbReference>
<feature type="transmembrane region" description="Helical" evidence="7">
    <location>
        <begin position="84"/>
        <end position="108"/>
    </location>
</feature>
<dbReference type="SUPFAM" id="SSF161098">
    <property type="entry name" value="MetI-like"/>
    <property type="match status" value="1"/>
</dbReference>
<dbReference type="AlphaFoldDB" id="A0A3N2DA78"/>
<organism evidence="9 10">
    <name type="scientific">Salana multivorans</name>
    <dbReference type="NCBI Taxonomy" id="120377"/>
    <lineage>
        <taxon>Bacteria</taxon>
        <taxon>Bacillati</taxon>
        <taxon>Actinomycetota</taxon>
        <taxon>Actinomycetes</taxon>
        <taxon>Micrococcales</taxon>
        <taxon>Beutenbergiaceae</taxon>
        <taxon>Salana</taxon>
    </lineage>
</organism>
<dbReference type="InterPro" id="IPR035906">
    <property type="entry name" value="MetI-like_sf"/>
</dbReference>
<comment type="subcellular location">
    <subcellularLocation>
        <location evidence="1 7">Cell membrane</location>
        <topology evidence="1 7">Multi-pass membrane protein</topology>
    </subcellularLocation>
</comment>
<dbReference type="OrthoDB" id="2063054at2"/>
<evidence type="ECO:0000256" key="4">
    <source>
        <dbReference type="ARBA" id="ARBA00022692"/>
    </source>
</evidence>
<evidence type="ECO:0000313" key="9">
    <source>
        <dbReference type="EMBL" id="ROR96364.1"/>
    </source>
</evidence>
<feature type="transmembrane region" description="Helical" evidence="7">
    <location>
        <begin position="248"/>
        <end position="269"/>
    </location>
</feature>
<name>A0A3N2DA78_9MICO</name>
<dbReference type="EMBL" id="RKHQ01000001">
    <property type="protein sequence ID" value="ROR96364.1"/>
    <property type="molecule type" value="Genomic_DNA"/>
</dbReference>
<evidence type="ECO:0000256" key="1">
    <source>
        <dbReference type="ARBA" id="ARBA00004651"/>
    </source>
</evidence>
<reference evidence="9 10" key="1">
    <citation type="submission" date="2018-11" db="EMBL/GenBank/DDBJ databases">
        <title>Sequencing the genomes of 1000 actinobacteria strains.</title>
        <authorList>
            <person name="Klenk H.-P."/>
        </authorList>
    </citation>
    <scope>NUCLEOTIDE SEQUENCE [LARGE SCALE GENOMIC DNA]</scope>
    <source>
        <strain evidence="9 10">DSM 13521</strain>
    </source>
</reference>
<accession>A0A3N2DA78</accession>
<keyword evidence="2 7" id="KW-0813">Transport</keyword>
<gene>
    <name evidence="9" type="ORF">EDD28_0947</name>
</gene>
<evidence type="ECO:0000256" key="5">
    <source>
        <dbReference type="ARBA" id="ARBA00022989"/>
    </source>
</evidence>
<feature type="transmembrane region" description="Helical" evidence="7">
    <location>
        <begin position="190"/>
        <end position="213"/>
    </location>
</feature>
<feature type="transmembrane region" description="Helical" evidence="7">
    <location>
        <begin position="115"/>
        <end position="136"/>
    </location>
</feature>
<dbReference type="Proteomes" id="UP000275356">
    <property type="component" value="Unassembled WGS sequence"/>
</dbReference>
<keyword evidence="10" id="KW-1185">Reference proteome</keyword>
<dbReference type="PANTHER" id="PTHR43744">
    <property type="entry name" value="ABC TRANSPORTER PERMEASE PROTEIN MG189-RELATED-RELATED"/>
    <property type="match status" value="1"/>
</dbReference>
<dbReference type="CDD" id="cd06261">
    <property type="entry name" value="TM_PBP2"/>
    <property type="match status" value="1"/>
</dbReference>
<keyword evidence="9" id="KW-0762">Sugar transport</keyword>